<organism evidence="7 8">
    <name type="scientific">Clytia hemisphaerica</name>
    <dbReference type="NCBI Taxonomy" id="252671"/>
    <lineage>
        <taxon>Eukaryota</taxon>
        <taxon>Metazoa</taxon>
        <taxon>Cnidaria</taxon>
        <taxon>Hydrozoa</taxon>
        <taxon>Hydroidolina</taxon>
        <taxon>Leptothecata</taxon>
        <taxon>Obeliida</taxon>
        <taxon>Clytiidae</taxon>
        <taxon>Clytia</taxon>
    </lineage>
</organism>
<dbReference type="SUPFAM" id="SSF117773">
    <property type="entry name" value="GTF2I-like repeat"/>
    <property type="match status" value="1"/>
</dbReference>
<dbReference type="InterPro" id="IPR004212">
    <property type="entry name" value="GTF2I"/>
</dbReference>
<dbReference type="GeneID" id="136804863"/>
<dbReference type="GO" id="GO:0005634">
    <property type="term" value="C:nucleus"/>
    <property type="evidence" value="ECO:0007669"/>
    <property type="project" value="UniProtKB-SubCell"/>
</dbReference>
<evidence type="ECO:0008006" key="9">
    <source>
        <dbReference type="Google" id="ProtNLM"/>
    </source>
</evidence>
<sequence>MSVQRVIKTPEQVKILDELYERGMTSYGRDHKEVKKLIEEAVERTGLTAQQIKNWINHQKKPTDDSKKEKVLTRKPRGYDLFRREELAGKVNPTNSVAAANKAWADLSAEERKEFNERASQVVIPKFEDLSPDAQKIKLTSIRNKIKQLCTELESYGVDTLVIEADSLRMGRHINAYGSTKARDFWEAQEDLYWDFSTFINGTSHNKADQKPSKSVRQEVADLLNSRFRKQIGNRSSVPYKMISEGEIKVDGLPNDFELRNPSKCANWELDIIKQHMENISFLVVKTREKPLEEKNTESESDQNIELEGQNVEAIDQMKNTEPIEDQNIELEGQNVEAIDQVSTEPEEVTHKKNHRKRKAAFDDRLEDICRMLDDDDLVPNASDQEVTLKEVKEKDERNEGYVEYIKTHGKVKGGERYFVKWIGFKKLTWEKAEHIPEHILSYYKCSLK</sequence>
<reference evidence="7" key="1">
    <citation type="submission" date="2021-01" db="UniProtKB">
        <authorList>
            <consortium name="EnsemblMetazoa"/>
        </authorList>
    </citation>
    <scope>IDENTIFICATION</scope>
</reference>
<dbReference type="EnsemblMetazoa" id="CLYHEMT019729.2">
    <property type="protein sequence ID" value="CLYHEMP019729.2"/>
    <property type="gene ID" value="CLYHEMG019729"/>
</dbReference>
<keyword evidence="6" id="KW-0539">Nucleus</keyword>
<keyword evidence="4" id="KW-0238">DNA-binding</keyword>
<dbReference type="Gene3D" id="1.10.10.60">
    <property type="entry name" value="Homeodomain-like"/>
    <property type="match status" value="1"/>
</dbReference>
<dbReference type="AlphaFoldDB" id="A0A7M5X9P8"/>
<dbReference type="PROSITE" id="PS51139">
    <property type="entry name" value="GTF2I"/>
    <property type="match status" value="1"/>
</dbReference>
<name>A0A7M5X9P8_9CNID</name>
<dbReference type="Gene3D" id="2.40.50.40">
    <property type="match status" value="1"/>
</dbReference>
<dbReference type="SUPFAM" id="SSF54160">
    <property type="entry name" value="Chromo domain-like"/>
    <property type="match status" value="1"/>
</dbReference>
<evidence type="ECO:0000313" key="7">
    <source>
        <dbReference type="EnsemblMetazoa" id="CLYHEMP019729.2"/>
    </source>
</evidence>
<keyword evidence="5" id="KW-0804">Transcription</keyword>
<protein>
    <recommendedName>
        <fullName evidence="9">Chromo domain-containing protein</fullName>
    </recommendedName>
</protein>
<comment type="subcellular location">
    <subcellularLocation>
        <location evidence="1">Nucleus</location>
    </subcellularLocation>
</comment>
<dbReference type="OrthoDB" id="88785at2759"/>
<evidence type="ECO:0000256" key="2">
    <source>
        <dbReference type="ARBA" id="ARBA00022737"/>
    </source>
</evidence>
<evidence type="ECO:0000313" key="8">
    <source>
        <dbReference type="Proteomes" id="UP000594262"/>
    </source>
</evidence>
<dbReference type="InterPro" id="IPR036647">
    <property type="entry name" value="GTF2I-like_rpt_sf"/>
</dbReference>
<evidence type="ECO:0000256" key="5">
    <source>
        <dbReference type="ARBA" id="ARBA00023163"/>
    </source>
</evidence>
<evidence type="ECO:0000256" key="6">
    <source>
        <dbReference type="ARBA" id="ARBA00023242"/>
    </source>
</evidence>
<keyword evidence="8" id="KW-1185">Reference proteome</keyword>
<keyword evidence="3" id="KW-0805">Transcription regulation</keyword>
<dbReference type="Proteomes" id="UP000594262">
    <property type="component" value="Unplaced"/>
</dbReference>
<dbReference type="RefSeq" id="XP_066917479.1">
    <property type="nucleotide sequence ID" value="XM_067061378.1"/>
</dbReference>
<dbReference type="GO" id="GO:0003677">
    <property type="term" value="F:DNA binding"/>
    <property type="evidence" value="ECO:0007669"/>
    <property type="project" value="UniProtKB-KW"/>
</dbReference>
<dbReference type="InterPro" id="IPR016197">
    <property type="entry name" value="Chromo-like_dom_sf"/>
</dbReference>
<accession>A0A7M5X9P8</accession>
<proteinExistence type="predicted"/>
<dbReference type="Pfam" id="PF02946">
    <property type="entry name" value="GTF2I"/>
    <property type="match status" value="1"/>
</dbReference>
<dbReference type="CDD" id="cd00024">
    <property type="entry name" value="CD_CSD"/>
    <property type="match status" value="1"/>
</dbReference>
<dbReference type="Gene3D" id="3.90.1460.10">
    <property type="entry name" value="GTF2I-like"/>
    <property type="match status" value="1"/>
</dbReference>
<evidence type="ECO:0000256" key="3">
    <source>
        <dbReference type="ARBA" id="ARBA00023015"/>
    </source>
</evidence>
<evidence type="ECO:0000256" key="1">
    <source>
        <dbReference type="ARBA" id="ARBA00004123"/>
    </source>
</evidence>
<evidence type="ECO:0000256" key="4">
    <source>
        <dbReference type="ARBA" id="ARBA00023125"/>
    </source>
</evidence>
<keyword evidence="2" id="KW-0677">Repeat</keyword>